<keyword evidence="1" id="KW-1133">Transmembrane helix</keyword>
<evidence type="ECO:0000313" key="2">
    <source>
        <dbReference type="EMBL" id="TDP74105.1"/>
    </source>
</evidence>
<keyword evidence="1" id="KW-0472">Membrane</keyword>
<evidence type="ECO:0000256" key="1">
    <source>
        <dbReference type="SAM" id="Phobius"/>
    </source>
</evidence>
<protein>
    <submittedName>
        <fullName evidence="2">Uncharacterized protein</fullName>
    </submittedName>
</protein>
<feature type="transmembrane region" description="Helical" evidence="1">
    <location>
        <begin position="21"/>
        <end position="38"/>
    </location>
</feature>
<dbReference type="RefSeq" id="WP_133698763.1">
    <property type="nucleotide sequence ID" value="NZ_SNXS01000001.1"/>
</dbReference>
<feature type="transmembrane region" description="Helical" evidence="1">
    <location>
        <begin position="44"/>
        <end position="66"/>
    </location>
</feature>
<evidence type="ECO:0000313" key="3">
    <source>
        <dbReference type="Proteomes" id="UP000295361"/>
    </source>
</evidence>
<keyword evidence="3" id="KW-1185">Reference proteome</keyword>
<reference evidence="2 3" key="1">
    <citation type="submission" date="2019-03" db="EMBL/GenBank/DDBJ databases">
        <title>Genomic Encyclopedia of Type Strains, Phase IV (KMG-IV): sequencing the most valuable type-strain genomes for metagenomic binning, comparative biology and taxonomic classification.</title>
        <authorList>
            <person name="Goeker M."/>
        </authorList>
    </citation>
    <scope>NUCLEOTIDE SEQUENCE [LARGE SCALE GENOMIC DNA]</scope>
    <source>
        <strain evidence="2 3">DSM 16998</strain>
    </source>
</reference>
<sequence length="73" mass="7679">MTASDPSPETHPDHSRLHTTIWVLIYGGLLAVCLSLFLPREAELLSLGFLSGGGLAVAVGAVLLVIRSRMPGP</sequence>
<proteinExistence type="predicted"/>
<dbReference type="EMBL" id="SNXS01000001">
    <property type="protein sequence ID" value="TDP74105.1"/>
    <property type="molecule type" value="Genomic_DNA"/>
</dbReference>
<accession>A0A4R6QUC5</accession>
<dbReference type="AlphaFoldDB" id="A0A4R6QUC5"/>
<comment type="caution">
    <text evidence="2">The sequence shown here is derived from an EMBL/GenBank/DDBJ whole genome shotgun (WGS) entry which is preliminary data.</text>
</comment>
<organism evidence="2 3">
    <name type="scientific">Roseateles toxinivorans</name>
    <dbReference type="NCBI Taxonomy" id="270368"/>
    <lineage>
        <taxon>Bacteria</taxon>
        <taxon>Pseudomonadati</taxon>
        <taxon>Pseudomonadota</taxon>
        <taxon>Betaproteobacteria</taxon>
        <taxon>Burkholderiales</taxon>
        <taxon>Sphaerotilaceae</taxon>
        <taxon>Roseateles</taxon>
    </lineage>
</organism>
<dbReference type="Proteomes" id="UP000295361">
    <property type="component" value="Unassembled WGS sequence"/>
</dbReference>
<gene>
    <name evidence="2" type="ORF">DES47_101155</name>
</gene>
<name>A0A4R6QUC5_9BURK</name>
<dbReference type="InParanoid" id="A0A4R6QUC5"/>
<keyword evidence="1" id="KW-0812">Transmembrane</keyword>